<dbReference type="EC" id="2.7.11.1" evidence="1"/>
<evidence type="ECO:0000313" key="8">
    <source>
        <dbReference type="EMBL" id="KAA6371556.1"/>
    </source>
</evidence>
<keyword evidence="3" id="KW-0547">Nucleotide-binding</keyword>
<evidence type="ECO:0000313" key="9">
    <source>
        <dbReference type="Proteomes" id="UP000324800"/>
    </source>
</evidence>
<keyword evidence="6" id="KW-0175">Coiled coil</keyword>
<organism evidence="8 9">
    <name type="scientific">Streblomastix strix</name>
    <dbReference type="NCBI Taxonomy" id="222440"/>
    <lineage>
        <taxon>Eukaryota</taxon>
        <taxon>Metamonada</taxon>
        <taxon>Preaxostyla</taxon>
        <taxon>Oxymonadida</taxon>
        <taxon>Streblomastigidae</taxon>
        <taxon>Streblomastix</taxon>
    </lineage>
</organism>
<dbReference type="Gene3D" id="1.10.510.10">
    <property type="entry name" value="Transferase(Phosphotransferase) domain 1"/>
    <property type="match status" value="1"/>
</dbReference>
<evidence type="ECO:0000256" key="2">
    <source>
        <dbReference type="ARBA" id="ARBA00022679"/>
    </source>
</evidence>
<dbReference type="InterPro" id="IPR000719">
    <property type="entry name" value="Prot_kinase_dom"/>
</dbReference>
<dbReference type="Proteomes" id="UP000324800">
    <property type="component" value="Unassembled WGS sequence"/>
</dbReference>
<accession>A0A5J4ULN4</accession>
<dbReference type="PANTHER" id="PTHR43671">
    <property type="entry name" value="SERINE/THREONINE-PROTEIN KINASE NEK"/>
    <property type="match status" value="1"/>
</dbReference>
<keyword evidence="2" id="KW-0808">Transferase</keyword>
<dbReference type="GO" id="GO:0005524">
    <property type="term" value="F:ATP binding"/>
    <property type="evidence" value="ECO:0007669"/>
    <property type="project" value="UniProtKB-KW"/>
</dbReference>
<dbReference type="InterPro" id="IPR043136">
    <property type="entry name" value="B30.2/SPRY_sf"/>
</dbReference>
<dbReference type="InterPro" id="IPR011009">
    <property type="entry name" value="Kinase-like_dom_sf"/>
</dbReference>
<feature type="domain" description="Protein kinase" evidence="7">
    <location>
        <begin position="1"/>
        <end position="183"/>
    </location>
</feature>
<sequence length="430" mass="49185">MCLIMEFCSQGDLRKFILELQKKPLKERLMHFWAILSQMIRALDFMHSQGVVHRDIKPENIFVMEDGSVRLGDFGLAKEISSQDYATMAGTKVYMAAEVWQSKKTDYASDIFSVGIVAAELVTGKHPYESGTEQGTIERIKKGQASELPEFVPPEMKELITSMLCNEAKKRPTTKQIMEYETIRMYLWVQEEKEKQLEVAYRKANEASKRAIDTEAENDLLKQQLVIRPSQRRFRRAFSITSPNIQQQTQQASIVPQQAVPAPVLIGAPQLIVQEKINFTPLISYPDDVIINQNLFTHTNENDYNCTVLFNPVINSGITKFEIFTIQDIFKLGIAEESALYERKESPFPNREKRSILYKSDGTIHHIDFHMEGNSVFGKGHTIAMELNLNSNPTTLTFFLNNKEQNIYVTHIPAAVRFWVCISNKGSAFK</sequence>
<feature type="coiled-coil region" evidence="6">
    <location>
        <begin position="190"/>
        <end position="224"/>
    </location>
</feature>
<dbReference type="InterPro" id="IPR050660">
    <property type="entry name" value="NEK_Ser/Thr_kinase"/>
</dbReference>
<comment type="caution">
    <text evidence="8">The sequence shown here is derived from an EMBL/GenBank/DDBJ whole genome shotgun (WGS) entry which is preliminary data.</text>
</comment>
<dbReference type="AlphaFoldDB" id="A0A5J4ULN4"/>
<dbReference type="InterPro" id="IPR008271">
    <property type="entry name" value="Ser/Thr_kinase_AS"/>
</dbReference>
<dbReference type="PROSITE" id="PS50011">
    <property type="entry name" value="PROTEIN_KINASE_DOM"/>
    <property type="match status" value="1"/>
</dbReference>
<dbReference type="Gene3D" id="2.60.120.920">
    <property type="match status" value="1"/>
</dbReference>
<evidence type="ECO:0000256" key="5">
    <source>
        <dbReference type="ARBA" id="ARBA00022840"/>
    </source>
</evidence>
<dbReference type="EMBL" id="SNRW01014354">
    <property type="protein sequence ID" value="KAA6371556.1"/>
    <property type="molecule type" value="Genomic_DNA"/>
</dbReference>
<evidence type="ECO:0000259" key="7">
    <source>
        <dbReference type="PROSITE" id="PS50011"/>
    </source>
</evidence>
<dbReference type="GO" id="GO:0004674">
    <property type="term" value="F:protein serine/threonine kinase activity"/>
    <property type="evidence" value="ECO:0007669"/>
    <property type="project" value="UniProtKB-EC"/>
</dbReference>
<dbReference type="SUPFAM" id="SSF56112">
    <property type="entry name" value="Protein kinase-like (PK-like)"/>
    <property type="match status" value="1"/>
</dbReference>
<name>A0A5J4ULN4_9EUKA</name>
<evidence type="ECO:0000256" key="3">
    <source>
        <dbReference type="ARBA" id="ARBA00022741"/>
    </source>
</evidence>
<dbReference type="PANTHER" id="PTHR43671:SF13">
    <property type="entry name" value="SERINE_THREONINE-PROTEIN KINASE NEK2"/>
    <property type="match status" value="1"/>
</dbReference>
<reference evidence="8 9" key="1">
    <citation type="submission" date="2019-03" db="EMBL/GenBank/DDBJ databases">
        <title>Single cell metagenomics reveals metabolic interactions within the superorganism composed of flagellate Streblomastix strix and complex community of Bacteroidetes bacteria on its surface.</title>
        <authorList>
            <person name="Treitli S.C."/>
            <person name="Kolisko M."/>
            <person name="Husnik F."/>
            <person name="Keeling P."/>
            <person name="Hampl V."/>
        </authorList>
    </citation>
    <scope>NUCLEOTIDE SEQUENCE [LARGE SCALE GENOMIC DNA]</scope>
    <source>
        <strain evidence="8">ST1C</strain>
    </source>
</reference>
<feature type="non-terminal residue" evidence="8">
    <location>
        <position position="430"/>
    </location>
</feature>
<protein>
    <recommendedName>
        <fullName evidence="1">non-specific serine/threonine protein kinase</fullName>
        <ecNumber evidence="1">2.7.11.1</ecNumber>
    </recommendedName>
</protein>
<dbReference type="PROSITE" id="PS00108">
    <property type="entry name" value="PROTEIN_KINASE_ST"/>
    <property type="match status" value="1"/>
</dbReference>
<dbReference type="Pfam" id="PF00069">
    <property type="entry name" value="Pkinase"/>
    <property type="match status" value="1"/>
</dbReference>
<evidence type="ECO:0000256" key="1">
    <source>
        <dbReference type="ARBA" id="ARBA00012513"/>
    </source>
</evidence>
<keyword evidence="4 8" id="KW-0418">Kinase</keyword>
<keyword evidence="5" id="KW-0067">ATP-binding</keyword>
<proteinExistence type="predicted"/>
<evidence type="ECO:0000256" key="4">
    <source>
        <dbReference type="ARBA" id="ARBA00022777"/>
    </source>
</evidence>
<dbReference type="SMART" id="SM00220">
    <property type="entry name" value="S_TKc"/>
    <property type="match status" value="1"/>
</dbReference>
<gene>
    <name evidence="8" type="ORF">EZS28_032917</name>
</gene>
<evidence type="ECO:0000256" key="6">
    <source>
        <dbReference type="SAM" id="Coils"/>
    </source>
</evidence>